<evidence type="ECO:0000313" key="7">
    <source>
        <dbReference type="Proteomes" id="UP000243626"/>
    </source>
</evidence>
<evidence type="ECO:0000256" key="1">
    <source>
        <dbReference type="ARBA" id="ARBA00004613"/>
    </source>
</evidence>
<accession>A0AAF0YL69</accession>
<dbReference type="GO" id="GO:0005576">
    <property type="term" value="C:extracellular region"/>
    <property type="evidence" value="ECO:0007669"/>
    <property type="project" value="UniProtKB-SubCell"/>
</dbReference>
<evidence type="ECO:0000256" key="2">
    <source>
        <dbReference type="ARBA" id="ARBA00022525"/>
    </source>
</evidence>
<feature type="signal peptide" evidence="4">
    <location>
        <begin position="1"/>
        <end position="26"/>
    </location>
</feature>
<feature type="domain" description="ATLF-like" evidence="5">
    <location>
        <begin position="32"/>
        <end position="221"/>
    </location>
</feature>
<organism evidence="6 7">
    <name type="scientific">Nosocomiicoccus massiliensis</name>
    <dbReference type="NCBI Taxonomy" id="1232430"/>
    <lineage>
        <taxon>Bacteria</taxon>
        <taxon>Bacillati</taxon>
        <taxon>Bacillota</taxon>
        <taxon>Bacilli</taxon>
        <taxon>Bacillales</taxon>
        <taxon>Staphylococcaceae</taxon>
        <taxon>Nosocomiicoccus</taxon>
    </lineage>
</organism>
<keyword evidence="3" id="KW-0812">Transmembrane</keyword>
<dbReference type="Proteomes" id="UP000243626">
    <property type="component" value="Chromosome"/>
</dbReference>
<evidence type="ECO:0000256" key="3">
    <source>
        <dbReference type="SAM" id="Phobius"/>
    </source>
</evidence>
<gene>
    <name evidence="6" type="ORF">CJ229_004945</name>
</gene>
<dbReference type="CDD" id="cd00063">
    <property type="entry name" value="FN3"/>
    <property type="match status" value="1"/>
</dbReference>
<dbReference type="InterPro" id="IPR014781">
    <property type="entry name" value="Anthrax_toxin_lethal/edema_N/C"/>
</dbReference>
<evidence type="ECO:0000313" key="6">
    <source>
        <dbReference type="EMBL" id="WOS95454.1"/>
    </source>
</evidence>
<sequence length="424" mass="47969">MRTIKKILLSFLLIPAVLLSPMTAVANETSVSPYLMDMIDVRLSENSEENETHVNNIISRLNRIDQRILENVSQSGVTIILSDLPMTEFPEFSNLKGVVPRGHTDTWDNIPGLGGFQSYVRVGASEPGIKNNHGDVNLELHEFGHIVDSFLVDGMTISNEEEFVQIHAEEYEKMFPGQPYFKYVEEYFAESFAYYYLSQDTRNILSSRAPKTAAFLENMHRKVFTITDVKSDGFSLSWDDYSGEYYNVIVNGSVVHRTQDLTAVVDGLEPSTLYEVAVEVRDKNDNVIDKTYVESIYTTAKANVETDRLSALLVEVGKVPESNITPELREAKKEAASILQRIVNEDISQEEVDDATANLSDAYQIFQPRIMEKNIQGEENTFTSETSHVKTMPKHMTWIVILSVSVVLILLAIVYLYYSGREED</sequence>
<dbReference type="Gene3D" id="3.40.390.10">
    <property type="entry name" value="Collagenase (Catalytic Domain)"/>
    <property type="match status" value="1"/>
</dbReference>
<keyword evidence="3" id="KW-1133">Transmembrane helix</keyword>
<feature type="chain" id="PRO_5042039342" description="ATLF-like domain-containing protein" evidence="4">
    <location>
        <begin position="27"/>
        <end position="424"/>
    </location>
</feature>
<dbReference type="AlphaFoldDB" id="A0AAF0YL69"/>
<feature type="transmembrane region" description="Helical" evidence="3">
    <location>
        <begin position="396"/>
        <end position="418"/>
    </location>
</feature>
<dbReference type="InterPro" id="IPR024079">
    <property type="entry name" value="MetalloPept_cat_dom_sf"/>
</dbReference>
<dbReference type="CDD" id="cd20183">
    <property type="entry name" value="M34_PPEP"/>
    <property type="match status" value="1"/>
</dbReference>
<comment type="subcellular location">
    <subcellularLocation>
        <location evidence="1">Secreted</location>
    </subcellularLocation>
</comment>
<dbReference type="EMBL" id="CP136964">
    <property type="protein sequence ID" value="WOS95454.1"/>
    <property type="molecule type" value="Genomic_DNA"/>
</dbReference>
<dbReference type="InterPro" id="IPR003961">
    <property type="entry name" value="FN3_dom"/>
</dbReference>
<reference evidence="6 7" key="2">
    <citation type="submission" date="2023-10" db="EMBL/GenBank/DDBJ databases">
        <authorList>
            <person name="Choi B."/>
        </authorList>
    </citation>
    <scope>NUCLEOTIDE SEQUENCE [LARGE SCALE GENOMIC DNA]</scope>
    <source>
        <strain evidence="6 7">UMB0959</strain>
    </source>
</reference>
<keyword evidence="4" id="KW-0732">Signal</keyword>
<evidence type="ECO:0000256" key="4">
    <source>
        <dbReference type="SAM" id="SignalP"/>
    </source>
</evidence>
<protein>
    <recommendedName>
        <fullName evidence="5">ATLF-like domain-containing protein</fullName>
    </recommendedName>
</protein>
<dbReference type="GO" id="GO:0008237">
    <property type="term" value="F:metallopeptidase activity"/>
    <property type="evidence" value="ECO:0007669"/>
    <property type="project" value="InterPro"/>
</dbReference>
<keyword evidence="2" id="KW-0964">Secreted</keyword>
<name>A0AAF0YL69_9STAP</name>
<dbReference type="InterPro" id="IPR047568">
    <property type="entry name" value="ATLF-like_dom"/>
</dbReference>
<dbReference type="SUPFAM" id="SSF55486">
    <property type="entry name" value="Metalloproteases ('zincins'), catalytic domain"/>
    <property type="match status" value="1"/>
</dbReference>
<keyword evidence="3" id="KW-0472">Membrane</keyword>
<dbReference type="RefSeq" id="WP_102167860.1">
    <property type="nucleotide sequence ID" value="NZ_CP136964.1"/>
</dbReference>
<dbReference type="Gene3D" id="2.60.40.10">
    <property type="entry name" value="Immunoglobulins"/>
    <property type="match status" value="1"/>
</dbReference>
<dbReference type="PROSITE" id="PS51995">
    <property type="entry name" value="ATLF"/>
    <property type="match status" value="1"/>
</dbReference>
<evidence type="ECO:0000259" key="5">
    <source>
        <dbReference type="PROSITE" id="PS51995"/>
    </source>
</evidence>
<dbReference type="Pfam" id="PF07737">
    <property type="entry name" value="ATLF"/>
    <property type="match status" value="1"/>
</dbReference>
<dbReference type="InterPro" id="IPR013783">
    <property type="entry name" value="Ig-like_fold"/>
</dbReference>
<keyword evidence="7" id="KW-1185">Reference proteome</keyword>
<dbReference type="KEGG" id="nmy:CJ229_004945"/>
<proteinExistence type="predicted"/>
<reference evidence="7" key="1">
    <citation type="submission" date="2017-09" db="EMBL/GenBank/DDBJ databases">
        <title>Bacterial strain isolated from the female urinary microbiota.</title>
        <authorList>
            <person name="Thomas-White K."/>
            <person name="Kumar N."/>
            <person name="Forster S."/>
            <person name="Putonti C."/>
            <person name="Lawley T."/>
            <person name="Wolfe A.J."/>
        </authorList>
    </citation>
    <scope>NUCLEOTIDE SEQUENCE [LARGE SCALE GENOMIC DNA]</scope>
    <source>
        <strain evidence="7">UMB0959</strain>
    </source>
</reference>